<keyword evidence="2" id="KW-1185">Reference proteome</keyword>
<evidence type="ECO:0000313" key="1">
    <source>
        <dbReference type="EMBL" id="KAF7346581.1"/>
    </source>
</evidence>
<gene>
    <name evidence="1" type="ORF">MSAN_01886200</name>
</gene>
<sequence>MGAHHGVDESRYSQLGSDLRCIGPGQRGRQQAVISPNEVNNQLQDISIATEELYTLYRMDPITATTTIITLATFIKDLIEVGQNIQRSIEMVSENRRRIRDLTNDIVRTLVEIANLTRGKEDTFQAPALLSALGNLKQDMLYVLSACNRIAPSERPGFRGFRSQIKAWMKREDIEAEIRRLKEHVNKCHVQFTAISVARIERSTTRIEDIALDSINTHLRVEQRLIGHHVENRAMLQRVQGMMAQVLIETSYGQNVMTRTAQVISSDPSHRKLESRYFAIETMRLIESLQQLVVTGKLVLDLPQWNHAAPFSLVLFRPKPIRHILHSVLGLILEISTTSTLSVQSLLSLELGQNLRSLRMYPEAVALEGLVTQILRQAIVIGHGEGGLAELAFSFDVLSRAHEDQLQYNLAARASKQSLELWRRVSIIFPDIDNSQGHLASSLSHARHLFEAGQLVAAIAVAEEAVALTSTILKRLVVSDALWTDSDIHKAVTCRATYFLLAKSPLGGWATHRGL</sequence>
<dbReference type="AlphaFoldDB" id="A0A8H6XUD1"/>
<proteinExistence type="predicted"/>
<organism evidence="1 2">
    <name type="scientific">Mycena sanguinolenta</name>
    <dbReference type="NCBI Taxonomy" id="230812"/>
    <lineage>
        <taxon>Eukaryota</taxon>
        <taxon>Fungi</taxon>
        <taxon>Dikarya</taxon>
        <taxon>Basidiomycota</taxon>
        <taxon>Agaricomycotina</taxon>
        <taxon>Agaricomycetes</taxon>
        <taxon>Agaricomycetidae</taxon>
        <taxon>Agaricales</taxon>
        <taxon>Marasmiineae</taxon>
        <taxon>Mycenaceae</taxon>
        <taxon>Mycena</taxon>
    </lineage>
</organism>
<dbReference type="EMBL" id="JACAZH010000019">
    <property type="protein sequence ID" value="KAF7346581.1"/>
    <property type="molecule type" value="Genomic_DNA"/>
</dbReference>
<comment type="caution">
    <text evidence="1">The sequence shown here is derived from an EMBL/GenBank/DDBJ whole genome shotgun (WGS) entry which is preliminary data.</text>
</comment>
<dbReference type="Proteomes" id="UP000623467">
    <property type="component" value="Unassembled WGS sequence"/>
</dbReference>
<protein>
    <submittedName>
        <fullName evidence="1">Tetratricopeptide repeat family</fullName>
    </submittedName>
</protein>
<reference evidence="1" key="1">
    <citation type="submission" date="2020-05" db="EMBL/GenBank/DDBJ databases">
        <title>Mycena genomes resolve the evolution of fungal bioluminescence.</title>
        <authorList>
            <person name="Tsai I.J."/>
        </authorList>
    </citation>
    <scope>NUCLEOTIDE SEQUENCE</scope>
    <source>
        <strain evidence="1">160909Yilan</strain>
    </source>
</reference>
<dbReference type="OrthoDB" id="2978551at2759"/>
<dbReference type="InterPro" id="IPR059179">
    <property type="entry name" value="MLKL-like_MCAfunc"/>
</dbReference>
<accession>A0A8H6XUD1</accession>
<name>A0A8H6XUD1_9AGAR</name>
<dbReference type="CDD" id="cd21037">
    <property type="entry name" value="MLKL_NTD"/>
    <property type="match status" value="1"/>
</dbReference>
<evidence type="ECO:0000313" key="2">
    <source>
        <dbReference type="Proteomes" id="UP000623467"/>
    </source>
</evidence>